<dbReference type="AlphaFoldDB" id="A0A2G5IAW9"/>
<accession>A0A2G5IAW9</accession>
<proteinExistence type="predicted"/>
<evidence type="ECO:0000313" key="4">
    <source>
        <dbReference type="Proteomes" id="UP001302367"/>
    </source>
</evidence>
<dbReference type="Proteomes" id="UP001302367">
    <property type="component" value="Chromosome 1"/>
</dbReference>
<dbReference type="EMBL" id="CP134184">
    <property type="protein sequence ID" value="WPA97458.1"/>
    <property type="molecule type" value="Genomic_DNA"/>
</dbReference>
<dbReference type="EMBL" id="LKMD01000100">
    <property type="protein sequence ID" value="PIB01900.1"/>
    <property type="molecule type" value="Genomic_DNA"/>
</dbReference>
<evidence type="ECO:0000313" key="3">
    <source>
        <dbReference type="Proteomes" id="UP000230605"/>
    </source>
</evidence>
<name>A0A2G5IAW9_CERBT</name>
<reference evidence="2 4" key="2">
    <citation type="submission" date="2023-09" db="EMBL/GenBank/DDBJ databases">
        <title>Complete-Gapless Cercospora beticola genome.</title>
        <authorList>
            <person name="Wyatt N.A."/>
            <person name="Spanner R.E."/>
            <person name="Bolton M.D."/>
        </authorList>
    </citation>
    <scope>NUCLEOTIDE SEQUENCE [LARGE SCALE GENOMIC DNA]</scope>
    <source>
        <strain evidence="2">Cb09-40</strain>
    </source>
</reference>
<evidence type="ECO:0000313" key="2">
    <source>
        <dbReference type="EMBL" id="WPA97458.1"/>
    </source>
</evidence>
<dbReference type="Proteomes" id="UP000230605">
    <property type="component" value="Chromosome 1"/>
</dbReference>
<reference evidence="1 3" key="1">
    <citation type="submission" date="2015-10" db="EMBL/GenBank/DDBJ databases">
        <title>The cercosporin biosynthetic gene cluster was horizontally transferred to several fungal lineages and shown to be expanded in Cercospora beticola based on microsynteny with recipient genomes.</title>
        <authorList>
            <person name="De Jonge R."/>
            <person name="Ebert M.K."/>
            <person name="Suttle J.C."/>
            <person name="Jurick Ii W.M."/>
            <person name="Secor G.A."/>
            <person name="Thomma B.P."/>
            <person name="Van De Peer Y."/>
            <person name="Bolton M.D."/>
        </authorList>
    </citation>
    <scope>NUCLEOTIDE SEQUENCE [LARGE SCALE GENOMIC DNA]</scope>
    <source>
        <strain evidence="1 3">09-40</strain>
    </source>
</reference>
<organism evidence="1 3">
    <name type="scientific">Cercospora beticola</name>
    <name type="common">Sugarbeet leaf spot fungus</name>
    <dbReference type="NCBI Taxonomy" id="122368"/>
    <lineage>
        <taxon>Eukaryota</taxon>
        <taxon>Fungi</taxon>
        <taxon>Dikarya</taxon>
        <taxon>Ascomycota</taxon>
        <taxon>Pezizomycotina</taxon>
        <taxon>Dothideomycetes</taxon>
        <taxon>Dothideomycetidae</taxon>
        <taxon>Mycosphaerellales</taxon>
        <taxon>Mycosphaerellaceae</taxon>
        <taxon>Cercospora</taxon>
    </lineage>
</organism>
<keyword evidence="4" id="KW-1185">Reference proteome</keyword>
<dbReference type="PANTHER" id="PTHR42085">
    <property type="entry name" value="F-BOX DOMAIN-CONTAINING PROTEIN"/>
    <property type="match status" value="1"/>
</dbReference>
<gene>
    <name evidence="1" type="ORF">CB0940_01992</name>
    <name evidence="2" type="ORF">RHO25_002068</name>
</gene>
<evidence type="ECO:0000313" key="1">
    <source>
        <dbReference type="EMBL" id="PIB01900.1"/>
    </source>
</evidence>
<sequence>MPLHKVLPIKADMEYRRQRVGAPRAFSKDFIREVIIATIDDFNLHNLQDPDRFIAVSPAKGSTPIYDIHRRPLGYDSYSFEGWRWESKVMEVELDSACEVWVHARHGCTSLVEWLQKDHHPDDDDDDSDLNADLGPWPWTAKEARERQQVLWDKQWRLWKINGKQFQFRNLPAEIRNSIYDFALGPEQDQSSYRHARLGRYGTRHMERGALPLPSMNILYLSRQVYAEACHILFERTVFRLTSSKDFYRLSDNKTLVSRIRRLELALPHEDFLECFKRVADLRRHGLEEANVFQRMQLKDLVIDLARPKALIDIVMIFHNNTGSTMVPEFACQKLTVDKILRKAFPWIAEQPVRLVGALKNQQRKDFEAKCAAKRKEYLDWCRAMSLDGQVPTLVEYEEWKAEEVGGVWLDGRGAVAAEPIEETLYGAQSDVVNEAEDEMALEKCRCEVICTPARWTNED</sequence>
<dbReference type="OrthoDB" id="3629477at2759"/>
<dbReference type="PANTHER" id="PTHR42085:SF8">
    <property type="entry name" value="F-BOX DOMAIN-CONTAINING PROTEIN"/>
    <property type="match status" value="1"/>
</dbReference>
<dbReference type="InterPro" id="IPR038883">
    <property type="entry name" value="AN11006-like"/>
</dbReference>
<protein>
    <submittedName>
        <fullName evidence="1">Uncharacterized protein</fullName>
    </submittedName>
</protein>